<feature type="domain" description="ABC transporter" evidence="4">
    <location>
        <begin position="333"/>
        <end position="533"/>
    </location>
</feature>
<sequence>MQSLPARDRAQLVATDVSLTRGHSRVLQHLDLTVTPGDRLAVVGENGRGKTSLLHLLAGRLVPDSGEVRRLGTLALAEQEMEPGEGTVGDAVATAIAPSLEALDRLDAAAHGLADGSGRAEEAYARALADAEALDAWDAERRVDLALEALGAVTDRSRRLDSLSVGQRYRVRLACLLGADDDFLLLDEPTNHLDRAGLDFLTARLRERAGAVVLVSHDRALLADVADTVLDLDPTADARPRLDGGGWQAHREARRAARARWEQAYADQQAEHARLAADLADAQGRLVSGWRPPKGTGKHARATRAAGLVQSVHRRQADLDALALEVPEPPQVLHMPELPKTGGVVLRADEVTLAGRLETPVTLAIEGGGRLVLTGPNGAGKSTLLALLAGALRPTSGRVRGAGGLRVGWLRQESDLLMGRTVREVWADADAQVSLGSLGLLRREQLGLRVEELSVGQQRRLDLALVLARRPHLLLLDEPTNHLSSTLVDELTEALEVTRAAVVMSTHDRQMLRDVAHWPRVDLTAASGMIRVTAGLA</sequence>
<dbReference type="GO" id="GO:0005524">
    <property type="term" value="F:ATP binding"/>
    <property type="evidence" value="ECO:0007669"/>
    <property type="project" value="UniProtKB-KW"/>
</dbReference>
<evidence type="ECO:0000313" key="6">
    <source>
        <dbReference type="Proteomes" id="UP000756387"/>
    </source>
</evidence>
<gene>
    <name evidence="5" type="ORF">IEQ44_05455</name>
</gene>
<dbReference type="CDD" id="cd03221">
    <property type="entry name" value="ABCF_EF-3"/>
    <property type="match status" value="1"/>
</dbReference>
<dbReference type="PANTHER" id="PTHR19211:SF14">
    <property type="entry name" value="ATP-BINDING CASSETTE SUB-FAMILY F MEMBER 1"/>
    <property type="match status" value="1"/>
</dbReference>
<dbReference type="RefSeq" id="WP_193637429.1">
    <property type="nucleotide sequence ID" value="NZ_JADCSA010000004.1"/>
</dbReference>
<evidence type="ECO:0000313" key="5">
    <source>
        <dbReference type="EMBL" id="MBE7324091.1"/>
    </source>
</evidence>
<evidence type="ECO:0000259" key="4">
    <source>
        <dbReference type="PROSITE" id="PS50893"/>
    </source>
</evidence>
<proteinExistence type="predicted"/>
<dbReference type="InterPro" id="IPR003439">
    <property type="entry name" value="ABC_transporter-like_ATP-bd"/>
</dbReference>
<organism evidence="5 6">
    <name type="scientific">Nocardioides malaquae</name>
    <dbReference type="NCBI Taxonomy" id="2773426"/>
    <lineage>
        <taxon>Bacteria</taxon>
        <taxon>Bacillati</taxon>
        <taxon>Actinomycetota</taxon>
        <taxon>Actinomycetes</taxon>
        <taxon>Propionibacteriales</taxon>
        <taxon>Nocardioidaceae</taxon>
        <taxon>Nocardioides</taxon>
    </lineage>
</organism>
<dbReference type="PANTHER" id="PTHR19211">
    <property type="entry name" value="ATP-BINDING TRANSPORT PROTEIN-RELATED"/>
    <property type="match status" value="1"/>
</dbReference>
<accession>A0ABR9RRC2</accession>
<reference evidence="5 6" key="1">
    <citation type="submission" date="2020-10" db="EMBL/GenBank/DDBJ databases">
        <title>Nocardioides sp. isolated from sludge.</title>
        <authorList>
            <person name="Zhang X."/>
        </authorList>
    </citation>
    <scope>NUCLEOTIDE SEQUENCE [LARGE SCALE GENOMIC DNA]</scope>
    <source>
        <strain evidence="5 6">Y6</strain>
    </source>
</reference>
<dbReference type="SUPFAM" id="SSF52540">
    <property type="entry name" value="P-loop containing nucleoside triphosphate hydrolases"/>
    <property type="match status" value="2"/>
</dbReference>
<dbReference type="Gene3D" id="3.40.50.300">
    <property type="entry name" value="P-loop containing nucleotide triphosphate hydrolases"/>
    <property type="match status" value="2"/>
</dbReference>
<keyword evidence="2" id="KW-0547">Nucleotide-binding</keyword>
<comment type="caution">
    <text evidence="5">The sequence shown here is derived from an EMBL/GenBank/DDBJ whole genome shotgun (WGS) entry which is preliminary data.</text>
</comment>
<dbReference type="Pfam" id="PF00005">
    <property type="entry name" value="ABC_tran"/>
    <property type="match status" value="2"/>
</dbReference>
<dbReference type="InterPro" id="IPR050611">
    <property type="entry name" value="ABCF"/>
</dbReference>
<dbReference type="InterPro" id="IPR003593">
    <property type="entry name" value="AAA+_ATPase"/>
</dbReference>
<evidence type="ECO:0000256" key="3">
    <source>
        <dbReference type="ARBA" id="ARBA00022840"/>
    </source>
</evidence>
<feature type="domain" description="ABC transporter" evidence="4">
    <location>
        <begin position="12"/>
        <end position="259"/>
    </location>
</feature>
<keyword evidence="1" id="KW-0677">Repeat</keyword>
<name>A0ABR9RRC2_9ACTN</name>
<evidence type="ECO:0000256" key="1">
    <source>
        <dbReference type="ARBA" id="ARBA00022737"/>
    </source>
</evidence>
<dbReference type="SMART" id="SM00382">
    <property type="entry name" value="AAA"/>
    <property type="match status" value="2"/>
</dbReference>
<protein>
    <submittedName>
        <fullName evidence="5">ABC-F family ATP-binding cassette domain-containing protein</fullName>
    </submittedName>
</protein>
<keyword evidence="6" id="KW-1185">Reference proteome</keyword>
<dbReference type="Proteomes" id="UP000756387">
    <property type="component" value="Unassembled WGS sequence"/>
</dbReference>
<keyword evidence="3 5" id="KW-0067">ATP-binding</keyword>
<evidence type="ECO:0000256" key="2">
    <source>
        <dbReference type="ARBA" id="ARBA00022741"/>
    </source>
</evidence>
<dbReference type="InterPro" id="IPR027417">
    <property type="entry name" value="P-loop_NTPase"/>
</dbReference>
<dbReference type="InterPro" id="IPR017871">
    <property type="entry name" value="ABC_transporter-like_CS"/>
</dbReference>
<dbReference type="PROSITE" id="PS50893">
    <property type="entry name" value="ABC_TRANSPORTER_2"/>
    <property type="match status" value="2"/>
</dbReference>
<dbReference type="PROSITE" id="PS00211">
    <property type="entry name" value="ABC_TRANSPORTER_1"/>
    <property type="match status" value="1"/>
</dbReference>
<dbReference type="EMBL" id="JADCSA010000004">
    <property type="protein sequence ID" value="MBE7324091.1"/>
    <property type="molecule type" value="Genomic_DNA"/>
</dbReference>